<proteinExistence type="predicted"/>
<evidence type="ECO:0000313" key="2">
    <source>
        <dbReference type="EMBL" id="KAL3313530.1"/>
    </source>
</evidence>
<comment type="caution">
    <text evidence="2">The sequence shown here is derived from an EMBL/GenBank/DDBJ whole genome shotgun (WGS) entry which is preliminary data.</text>
</comment>
<reference evidence="2 3" key="1">
    <citation type="submission" date="2024-11" db="EMBL/GenBank/DDBJ databases">
        <title>Adaptive evolution of stress response genes in parasites aligns with host niche diversity.</title>
        <authorList>
            <person name="Hahn C."/>
            <person name="Resl P."/>
        </authorList>
    </citation>
    <scope>NUCLEOTIDE SEQUENCE [LARGE SCALE GENOMIC DNA]</scope>
    <source>
        <strain evidence="2">EGGRZ-B1_66</strain>
        <tissue evidence="2">Body</tissue>
    </source>
</reference>
<evidence type="ECO:0000313" key="3">
    <source>
        <dbReference type="Proteomes" id="UP001626550"/>
    </source>
</evidence>
<feature type="transmembrane region" description="Helical" evidence="1">
    <location>
        <begin position="35"/>
        <end position="56"/>
    </location>
</feature>
<keyword evidence="1" id="KW-0472">Membrane</keyword>
<keyword evidence="1" id="KW-1133">Transmembrane helix</keyword>
<keyword evidence="1" id="KW-0812">Transmembrane</keyword>
<name>A0ABD2Q1L9_9PLAT</name>
<dbReference type="AlphaFoldDB" id="A0ABD2Q1L9"/>
<sequence>MCQFWGTFAEEAVVDEVEPVDPIAFMFTAPVTTEIAVGLMLAFAAAGVLCACCCCCRCRNRK</sequence>
<evidence type="ECO:0000256" key="1">
    <source>
        <dbReference type="SAM" id="Phobius"/>
    </source>
</evidence>
<protein>
    <submittedName>
        <fullName evidence="2">Uncharacterized protein</fullName>
    </submittedName>
</protein>
<keyword evidence="3" id="KW-1185">Reference proteome</keyword>
<organism evidence="2 3">
    <name type="scientific">Cichlidogyrus casuarinus</name>
    <dbReference type="NCBI Taxonomy" id="1844966"/>
    <lineage>
        <taxon>Eukaryota</taxon>
        <taxon>Metazoa</taxon>
        <taxon>Spiralia</taxon>
        <taxon>Lophotrochozoa</taxon>
        <taxon>Platyhelminthes</taxon>
        <taxon>Monogenea</taxon>
        <taxon>Monopisthocotylea</taxon>
        <taxon>Dactylogyridea</taxon>
        <taxon>Ancyrocephalidae</taxon>
        <taxon>Cichlidogyrus</taxon>
    </lineage>
</organism>
<dbReference type="Proteomes" id="UP001626550">
    <property type="component" value="Unassembled WGS sequence"/>
</dbReference>
<accession>A0ABD2Q1L9</accession>
<gene>
    <name evidence="2" type="ORF">Ciccas_007867</name>
</gene>
<dbReference type="EMBL" id="JBJKFK010001278">
    <property type="protein sequence ID" value="KAL3313530.1"/>
    <property type="molecule type" value="Genomic_DNA"/>
</dbReference>